<accession>A0ABR3GL13</accession>
<reference evidence="2 3" key="1">
    <citation type="submission" date="2024-02" db="EMBL/GenBank/DDBJ databases">
        <title>Discinaceae phylogenomics.</title>
        <authorList>
            <person name="Dirks A.C."/>
            <person name="James T.Y."/>
        </authorList>
    </citation>
    <scope>NUCLEOTIDE SEQUENCE [LARGE SCALE GENOMIC DNA]</scope>
    <source>
        <strain evidence="2 3">ACD0624</strain>
    </source>
</reference>
<protein>
    <submittedName>
        <fullName evidence="2">Uncharacterized protein</fullName>
    </submittedName>
</protein>
<gene>
    <name evidence="2" type="ORF">Q9L58_004459</name>
</gene>
<dbReference type="Proteomes" id="UP001447188">
    <property type="component" value="Unassembled WGS sequence"/>
</dbReference>
<evidence type="ECO:0000313" key="3">
    <source>
        <dbReference type="Proteomes" id="UP001447188"/>
    </source>
</evidence>
<evidence type="ECO:0000256" key="1">
    <source>
        <dbReference type="SAM" id="MobiDB-lite"/>
    </source>
</evidence>
<dbReference type="EMBL" id="JBBBZM010000047">
    <property type="protein sequence ID" value="KAL0636613.1"/>
    <property type="molecule type" value="Genomic_DNA"/>
</dbReference>
<comment type="caution">
    <text evidence="2">The sequence shown here is derived from an EMBL/GenBank/DDBJ whole genome shotgun (WGS) entry which is preliminary data.</text>
</comment>
<organism evidence="2 3">
    <name type="scientific">Discina gigas</name>
    <dbReference type="NCBI Taxonomy" id="1032678"/>
    <lineage>
        <taxon>Eukaryota</taxon>
        <taxon>Fungi</taxon>
        <taxon>Dikarya</taxon>
        <taxon>Ascomycota</taxon>
        <taxon>Pezizomycotina</taxon>
        <taxon>Pezizomycetes</taxon>
        <taxon>Pezizales</taxon>
        <taxon>Discinaceae</taxon>
        <taxon>Discina</taxon>
    </lineage>
</organism>
<sequence>MARRNRRRSQTTPTARLRQSGAASHVYKALVEYQTKEKTMDISISTSSVAQLATPVSIEYGVLDFKGVINHANPAQETDEEGGEEYALFEQAQEVAIIRTSPSGK</sequence>
<name>A0ABR3GL13_9PEZI</name>
<feature type="region of interest" description="Disordered" evidence="1">
    <location>
        <begin position="1"/>
        <end position="21"/>
    </location>
</feature>
<keyword evidence="3" id="KW-1185">Reference proteome</keyword>
<proteinExistence type="predicted"/>
<evidence type="ECO:0000313" key="2">
    <source>
        <dbReference type="EMBL" id="KAL0636613.1"/>
    </source>
</evidence>